<keyword evidence="6 13" id="KW-0441">Lipid A biosynthesis</keyword>
<evidence type="ECO:0000256" key="4">
    <source>
        <dbReference type="ARBA" id="ARBA00016436"/>
    </source>
</evidence>
<protein>
    <recommendedName>
        <fullName evidence="4 13">Tetraacyldisaccharide 4'-kinase</fullName>
        <ecNumber evidence="3 13">2.7.1.130</ecNumber>
    </recommendedName>
    <alternativeName>
        <fullName evidence="12 13">Lipid A 4'-kinase</fullName>
    </alternativeName>
</protein>
<comment type="function">
    <text evidence="1 13">Transfers the gamma-phosphate of ATP to the 4'-position of a tetraacyldisaccharide 1-phosphate intermediate (termed DS-1-P) to form tetraacyldisaccharide 1,4'-bis-phosphate (lipid IVA).</text>
</comment>
<comment type="similarity">
    <text evidence="13">Belongs to the LpxK family.</text>
</comment>
<dbReference type="PANTHER" id="PTHR42724">
    <property type="entry name" value="TETRAACYLDISACCHARIDE 4'-KINASE"/>
    <property type="match status" value="1"/>
</dbReference>
<sequence>MRAPGFWWDRNSLAAKALQPIGAAYGALTRQRLQKPGRKVDIPIVCIGNPTVGGGGKTPTAIATAALLVQAGARPVFLTRGYGGRHAGPMRVDPAYHRARDVGDEPLLLARAYPTIMSRKRLDGGLHAARVAGADFVVMDDGFQNPSLVKDFSVLVLDAGRGIGNGLVFPAGPLRSPLIPQLRLAHALLVIGDGSAADNVIAAADRVGLPVFRGRLEPSAEMVEELQGKPVLAFAGIADPEKFFGTLRQHGIEPRVTHAFGDHHRFTKAEAEKLLAEAKEKKLTLVTTQKDFVRLDGDGPLAALRKATATLPVRLVFDDPEEFLRLAVEKIKRAD</sequence>
<dbReference type="GO" id="GO:0009029">
    <property type="term" value="F:lipid-A 4'-kinase activity"/>
    <property type="evidence" value="ECO:0007669"/>
    <property type="project" value="UniProtKB-UniRule"/>
</dbReference>
<evidence type="ECO:0000256" key="10">
    <source>
        <dbReference type="ARBA" id="ARBA00022840"/>
    </source>
</evidence>
<dbReference type="PANTHER" id="PTHR42724:SF1">
    <property type="entry name" value="TETRAACYLDISACCHARIDE 4'-KINASE, MITOCHONDRIAL-RELATED"/>
    <property type="match status" value="1"/>
</dbReference>
<dbReference type="InterPro" id="IPR003758">
    <property type="entry name" value="LpxK"/>
</dbReference>
<evidence type="ECO:0000256" key="11">
    <source>
        <dbReference type="ARBA" id="ARBA00023098"/>
    </source>
</evidence>
<evidence type="ECO:0000256" key="2">
    <source>
        <dbReference type="ARBA" id="ARBA00004870"/>
    </source>
</evidence>
<dbReference type="KEGG" id="vgo:GJW-30_1_00373"/>
<keyword evidence="8 13" id="KW-0547">Nucleotide-binding</keyword>
<evidence type="ECO:0000256" key="6">
    <source>
        <dbReference type="ARBA" id="ARBA00022556"/>
    </source>
</evidence>
<dbReference type="EMBL" id="AP014946">
    <property type="protein sequence ID" value="BAT57863.1"/>
    <property type="molecule type" value="Genomic_DNA"/>
</dbReference>
<organism evidence="14 15">
    <name type="scientific">Variibacter gotjawalensis</name>
    <dbReference type="NCBI Taxonomy" id="1333996"/>
    <lineage>
        <taxon>Bacteria</taxon>
        <taxon>Pseudomonadati</taxon>
        <taxon>Pseudomonadota</taxon>
        <taxon>Alphaproteobacteria</taxon>
        <taxon>Hyphomicrobiales</taxon>
        <taxon>Nitrobacteraceae</taxon>
        <taxon>Variibacter</taxon>
    </lineage>
</organism>
<dbReference type="HAMAP" id="MF_00409">
    <property type="entry name" value="LpxK"/>
    <property type="match status" value="1"/>
</dbReference>
<evidence type="ECO:0000313" key="14">
    <source>
        <dbReference type="EMBL" id="BAT57863.1"/>
    </source>
</evidence>
<keyword evidence="5 13" id="KW-0444">Lipid biosynthesis</keyword>
<keyword evidence="15" id="KW-1185">Reference proteome</keyword>
<reference evidence="14 15" key="1">
    <citation type="submission" date="2015-08" db="EMBL/GenBank/DDBJ databases">
        <title>Investigation of the bacterial diversity of lava forest soil.</title>
        <authorList>
            <person name="Lee J.S."/>
        </authorList>
    </citation>
    <scope>NUCLEOTIDE SEQUENCE [LARGE SCALE GENOMIC DNA]</scope>
    <source>
        <strain evidence="14 15">GJW-30</strain>
    </source>
</reference>
<dbReference type="OrthoDB" id="9766423at2"/>
<feature type="binding site" evidence="13">
    <location>
        <begin position="51"/>
        <end position="58"/>
    </location>
    <ligand>
        <name>ATP</name>
        <dbReference type="ChEBI" id="CHEBI:30616"/>
    </ligand>
</feature>
<evidence type="ECO:0000256" key="5">
    <source>
        <dbReference type="ARBA" id="ARBA00022516"/>
    </source>
</evidence>
<gene>
    <name evidence="13 14" type="primary">lpxK</name>
    <name evidence="14" type="ORF">GJW-30_1_00373</name>
</gene>
<proteinExistence type="inferred from homology"/>
<dbReference type="GO" id="GO:0005886">
    <property type="term" value="C:plasma membrane"/>
    <property type="evidence" value="ECO:0007669"/>
    <property type="project" value="TreeGrafter"/>
</dbReference>
<dbReference type="GO" id="GO:0009245">
    <property type="term" value="P:lipid A biosynthetic process"/>
    <property type="evidence" value="ECO:0007669"/>
    <property type="project" value="UniProtKB-UniRule"/>
</dbReference>
<dbReference type="GO" id="GO:0005524">
    <property type="term" value="F:ATP binding"/>
    <property type="evidence" value="ECO:0007669"/>
    <property type="project" value="UniProtKB-UniRule"/>
</dbReference>
<accession>A0A0S3PPI6</accession>
<comment type="catalytic activity">
    <reaction evidence="13">
        <text>a lipid A disaccharide + ATP = a lipid IVA + ADP + H(+)</text>
        <dbReference type="Rhea" id="RHEA:67840"/>
        <dbReference type="ChEBI" id="CHEBI:15378"/>
        <dbReference type="ChEBI" id="CHEBI:30616"/>
        <dbReference type="ChEBI" id="CHEBI:176343"/>
        <dbReference type="ChEBI" id="CHEBI:176425"/>
        <dbReference type="ChEBI" id="CHEBI:456216"/>
        <dbReference type="EC" id="2.7.1.130"/>
    </reaction>
</comment>
<evidence type="ECO:0000256" key="13">
    <source>
        <dbReference type="HAMAP-Rule" id="MF_00409"/>
    </source>
</evidence>
<dbReference type="SUPFAM" id="SSF52540">
    <property type="entry name" value="P-loop containing nucleoside triphosphate hydrolases"/>
    <property type="match status" value="1"/>
</dbReference>
<keyword evidence="10 13" id="KW-0067">ATP-binding</keyword>
<dbReference type="UniPathway" id="UPA00359">
    <property type="reaction ID" value="UER00482"/>
</dbReference>
<dbReference type="Proteomes" id="UP000236884">
    <property type="component" value="Chromosome"/>
</dbReference>
<evidence type="ECO:0000256" key="3">
    <source>
        <dbReference type="ARBA" id="ARBA00012071"/>
    </source>
</evidence>
<dbReference type="RefSeq" id="WP_096350967.1">
    <property type="nucleotide sequence ID" value="NZ_AP014946.1"/>
</dbReference>
<evidence type="ECO:0000256" key="1">
    <source>
        <dbReference type="ARBA" id="ARBA00002274"/>
    </source>
</evidence>
<evidence type="ECO:0000256" key="8">
    <source>
        <dbReference type="ARBA" id="ARBA00022741"/>
    </source>
</evidence>
<keyword evidence="7 13" id="KW-0808">Transferase</keyword>
<dbReference type="AlphaFoldDB" id="A0A0S3PPI6"/>
<name>A0A0S3PPI6_9BRAD</name>
<comment type="pathway">
    <text evidence="2 13">Glycolipid biosynthesis; lipid IV(A) biosynthesis; lipid IV(A) from (3R)-3-hydroxytetradecanoyl-[acyl-carrier-protein] and UDP-N-acetyl-alpha-D-glucosamine: step 6/6.</text>
</comment>
<dbReference type="NCBIfam" id="TIGR00682">
    <property type="entry name" value="lpxK"/>
    <property type="match status" value="1"/>
</dbReference>
<evidence type="ECO:0000256" key="7">
    <source>
        <dbReference type="ARBA" id="ARBA00022679"/>
    </source>
</evidence>
<keyword evidence="11 13" id="KW-0443">Lipid metabolism</keyword>
<evidence type="ECO:0000313" key="15">
    <source>
        <dbReference type="Proteomes" id="UP000236884"/>
    </source>
</evidence>
<dbReference type="GO" id="GO:0009244">
    <property type="term" value="P:lipopolysaccharide core region biosynthetic process"/>
    <property type="evidence" value="ECO:0007669"/>
    <property type="project" value="TreeGrafter"/>
</dbReference>
<evidence type="ECO:0000256" key="9">
    <source>
        <dbReference type="ARBA" id="ARBA00022777"/>
    </source>
</evidence>
<dbReference type="InterPro" id="IPR027417">
    <property type="entry name" value="P-loop_NTPase"/>
</dbReference>
<dbReference type="EC" id="2.7.1.130" evidence="3 13"/>
<keyword evidence="9 13" id="KW-0418">Kinase</keyword>
<dbReference type="Pfam" id="PF02606">
    <property type="entry name" value="LpxK"/>
    <property type="match status" value="1"/>
</dbReference>
<evidence type="ECO:0000256" key="12">
    <source>
        <dbReference type="ARBA" id="ARBA00029757"/>
    </source>
</evidence>